<protein>
    <recommendedName>
        <fullName evidence="1">T20D4.11-like domain-containing protein</fullName>
    </recommendedName>
</protein>
<evidence type="ECO:0000313" key="2">
    <source>
        <dbReference type="EMBL" id="UMM32189.1"/>
    </source>
</evidence>
<dbReference type="Pfam" id="PF01579">
    <property type="entry name" value="DUF19"/>
    <property type="match status" value="1"/>
</dbReference>
<proteinExistence type="predicted"/>
<dbReference type="EMBL" id="CP092624">
    <property type="protein sequence ID" value="UMM32189.1"/>
    <property type="molecule type" value="Genomic_DNA"/>
</dbReference>
<organism evidence="2 3">
    <name type="scientific">Caenorhabditis briggsae</name>
    <dbReference type="NCBI Taxonomy" id="6238"/>
    <lineage>
        <taxon>Eukaryota</taxon>
        <taxon>Metazoa</taxon>
        <taxon>Ecdysozoa</taxon>
        <taxon>Nematoda</taxon>
        <taxon>Chromadorea</taxon>
        <taxon>Rhabditida</taxon>
        <taxon>Rhabditina</taxon>
        <taxon>Rhabditomorpha</taxon>
        <taxon>Rhabditoidea</taxon>
        <taxon>Rhabditidae</taxon>
        <taxon>Peloderinae</taxon>
        <taxon>Caenorhabditis</taxon>
    </lineage>
</organism>
<sequence length="208" mass="23467">MQRGGCFLIWVTLAMVTIPFYVFRAQSYIFHGNLGCSSVFHEANGLIENEYNKSKWILRRPEYYSNVSKSCQEADMCSHVIKNSVEHSGLLLNGLCPFFVYYRGPLFSTCANSLIDKLGQNNSCVDAVFGIGFENSTEICNQWDDLRNCLRGTIDSTCLEIRNITGAMKYFAILKTELCDSNSGNATVLEDVDTFEEILEDQEVEVIV</sequence>
<keyword evidence="3" id="KW-1185">Reference proteome</keyword>
<dbReference type="AlphaFoldDB" id="A0AAE9EZP5"/>
<dbReference type="Proteomes" id="UP000829354">
    <property type="component" value="Chromosome V"/>
</dbReference>
<name>A0AAE9EZP5_CAEBR</name>
<dbReference type="PANTHER" id="PTHR37429">
    <property type="entry name" value="PROTEIN CBG19148-RELATED"/>
    <property type="match status" value="1"/>
</dbReference>
<evidence type="ECO:0000313" key="3">
    <source>
        <dbReference type="Proteomes" id="UP000829354"/>
    </source>
</evidence>
<dbReference type="PANTHER" id="PTHR37429:SF2">
    <property type="entry name" value="DUF19 DOMAIN-CONTAINING PROTEIN"/>
    <property type="match status" value="1"/>
</dbReference>
<gene>
    <name evidence="2" type="ORF">L5515_006081</name>
</gene>
<accession>A0AAE9EZP5</accession>
<feature type="domain" description="T20D4.11-like" evidence="1">
    <location>
        <begin position="54"/>
        <end position="160"/>
    </location>
</feature>
<reference evidence="2 3" key="1">
    <citation type="submission" date="2022-04" db="EMBL/GenBank/DDBJ databases">
        <title>Chromosome-level reference genomes for two strains of Caenorhabditis briggsae: an improved platform for comparative genomics.</title>
        <authorList>
            <person name="Stevens L."/>
            <person name="Andersen E."/>
        </authorList>
    </citation>
    <scope>NUCLEOTIDE SEQUENCE [LARGE SCALE GENOMIC DNA]</scope>
    <source>
        <strain evidence="2">VX34</strain>
        <tissue evidence="2">Whole-organism</tissue>
    </source>
</reference>
<dbReference type="InterPro" id="IPR002542">
    <property type="entry name" value="T20D4.11-like_dom"/>
</dbReference>
<evidence type="ECO:0000259" key="1">
    <source>
        <dbReference type="Pfam" id="PF01579"/>
    </source>
</evidence>